<evidence type="ECO:0000256" key="3">
    <source>
        <dbReference type="PIRSR" id="PIRSR601461-1"/>
    </source>
</evidence>
<dbReference type="GO" id="GO:0004190">
    <property type="term" value="F:aspartic-type endopeptidase activity"/>
    <property type="evidence" value="ECO:0007669"/>
    <property type="project" value="UniProtKB-KW"/>
</dbReference>
<keyword evidence="5" id="KW-0378">Hydrolase</keyword>
<feature type="active site" evidence="3">
    <location>
        <position position="203"/>
    </location>
</feature>
<dbReference type="Gene3D" id="2.40.70.10">
    <property type="entry name" value="Acid Proteases"/>
    <property type="match status" value="2"/>
</dbReference>
<evidence type="ECO:0000256" key="5">
    <source>
        <dbReference type="RuleBase" id="RU000454"/>
    </source>
</evidence>
<evidence type="ECO:0000256" key="2">
    <source>
        <dbReference type="ARBA" id="ARBA00022750"/>
    </source>
</evidence>
<dbReference type="InterPro" id="IPR021109">
    <property type="entry name" value="Peptidase_aspartic_dom_sf"/>
</dbReference>
<name>A0A0C3QIN4_9AGAM</name>
<evidence type="ECO:0000256" key="4">
    <source>
        <dbReference type="PIRSR" id="PIRSR601461-2"/>
    </source>
</evidence>
<dbReference type="AlphaFoldDB" id="A0A0C3QIN4"/>
<dbReference type="PANTHER" id="PTHR47966">
    <property type="entry name" value="BETA-SITE APP-CLEAVING ENZYME, ISOFORM A-RELATED"/>
    <property type="match status" value="1"/>
</dbReference>
<dbReference type="PROSITE" id="PS00141">
    <property type="entry name" value="ASP_PROTEASE"/>
    <property type="match status" value="2"/>
</dbReference>
<dbReference type="HOGENOM" id="CLU_013253_1_0_1"/>
<dbReference type="STRING" id="1051891.A0A0C3QIN4"/>
<comment type="similarity">
    <text evidence="1 5">Belongs to the peptidase A1 family.</text>
</comment>
<evidence type="ECO:0000259" key="6">
    <source>
        <dbReference type="PROSITE" id="PS51767"/>
    </source>
</evidence>
<feature type="disulfide bond" evidence="4">
    <location>
        <begin position="239"/>
        <end position="277"/>
    </location>
</feature>
<gene>
    <name evidence="7" type="ORF">M407DRAFT_67249</name>
</gene>
<dbReference type="SUPFAM" id="SSF50630">
    <property type="entry name" value="Acid proteases"/>
    <property type="match status" value="1"/>
</dbReference>
<keyword evidence="8" id="KW-1185">Reference proteome</keyword>
<dbReference type="PANTHER" id="PTHR47966:SF6">
    <property type="entry name" value="PEPTIDASE A1 DOMAIN-CONTAINING PROTEIN"/>
    <property type="match status" value="1"/>
</dbReference>
<feature type="domain" description="Peptidase A1" evidence="6">
    <location>
        <begin position="2"/>
        <end position="315"/>
    </location>
</feature>
<dbReference type="OrthoDB" id="15189at2759"/>
<dbReference type="PRINTS" id="PR00792">
    <property type="entry name" value="PEPSIN"/>
</dbReference>
<feature type="active site" evidence="3">
    <location>
        <position position="20"/>
    </location>
</feature>
<keyword evidence="4" id="KW-1015">Disulfide bond</keyword>
<dbReference type="InterPro" id="IPR001969">
    <property type="entry name" value="Aspartic_peptidase_AS"/>
</dbReference>
<keyword evidence="2 5" id="KW-0064">Aspartyl protease</keyword>
<evidence type="ECO:0000313" key="7">
    <source>
        <dbReference type="EMBL" id="KIO31960.1"/>
    </source>
</evidence>
<evidence type="ECO:0000256" key="1">
    <source>
        <dbReference type="ARBA" id="ARBA00007447"/>
    </source>
</evidence>
<dbReference type="EMBL" id="KN822958">
    <property type="protein sequence ID" value="KIO31960.1"/>
    <property type="molecule type" value="Genomic_DNA"/>
</dbReference>
<dbReference type="InterPro" id="IPR034164">
    <property type="entry name" value="Pepsin-like_dom"/>
</dbReference>
<dbReference type="InterPro" id="IPR001461">
    <property type="entry name" value="Aspartic_peptidase_A1"/>
</dbReference>
<feature type="non-terminal residue" evidence="7">
    <location>
        <position position="1"/>
    </location>
</feature>
<dbReference type="Proteomes" id="UP000054248">
    <property type="component" value="Unassembled WGS sequence"/>
</dbReference>
<dbReference type="InterPro" id="IPR033121">
    <property type="entry name" value="PEPTIDASE_A1"/>
</dbReference>
<protein>
    <recommendedName>
        <fullName evidence="6">Peptidase A1 domain-containing protein</fullName>
    </recommendedName>
</protein>
<proteinExistence type="inferred from homology"/>
<keyword evidence="5" id="KW-0645">Protease</keyword>
<dbReference type="PROSITE" id="PS51767">
    <property type="entry name" value="PEPTIDASE_A1"/>
    <property type="match status" value="1"/>
</dbReference>
<dbReference type="Pfam" id="PF00026">
    <property type="entry name" value="Asp"/>
    <property type="match status" value="1"/>
</dbReference>
<reference evidence="7 8" key="1">
    <citation type="submission" date="2014-04" db="EMBL/GenBank/DDBJ databases">
        <authorList>
            <consortium name="DOE Joint Genome Institute"/>
            <person name="Kuo A."/>
            <person name="Girlanda M."/>
            <person name="Perotto S."/>
            <person name="Kohler A."/>
            <person name="Nagy L.G."/>
            <person name="Floudas D."/>
            <person name="Copeland A."/>
            <person name="Barry K.W."/>
            <person name="Cichocki N."/>
            <person name="Veneault-Fourrey C."/>
            <person name="LaButti K."/>
            <person name="Lindquist E.A."/>
            <person name="Lipzen A."/>
            <person name="Lundell T."/>
            <person name="Morin E."/>
            <person name="Murat C."/>
            <person name="Sun H."/>
            <person name="Tunlid A."/>
            <person name="Henrissat B."/>
            <person name="Grigoriev I.V."/>
            <person name="Hibbett D.S."/>
            <person name="Martin F."/>
            <person name="Nordberg H.P."/>
            <person name="Cantor M.N."/>
            <person name="Hua S.X."/>
        </authorList>
    </citation>
    <scope>NUCLEOTIDE SEQUENCE [LARGE SCALE GENOMIC DNA]</scope>
    <source>
        <strain evidence="7 8">MUT 4182</strain>
    </source>
</reference>
<dbReference type="GO" id="GO:0006508">
    <property type="term" value="P:proteolysis"/>
    <property type="evidence" value="ECO:0007669"/>
    <property type="project" value="UniProtKB-KW"/>
</dbReference>
<reference evidence="8" key="2">
    <citation type="submission" date="2015-01" db="EMBL/GenBank/DDBJ databases">
        <title>Evolutionary Origins and Diversification of the Mycorrhizal Mutualists.</title>
        <authorList>
            <consortium name="DOE Joint Genome Institute"/>
            <consortium name="Mycorrhizal Genomics Consortium"/>
            <person name="Kohler A."/>
            <person name="Kuo A."/>
            <person name="Nagy L.G."/>
            <person name="Floudas D."/>
            <person name="Copeland A."/>
            <person name="Barry K.W."/>
            <person name="Cichocki N."/>
            <person name="Veneault-Fourrey C."/>
            <person name="LaButti K."/>
            <person name="Lindquist E.A."/>
            <person name="Lipzen A."/>
            <person name="Lundell T."/>
            <person name="Morin E."/>
            <person name="Murat C."/>
            <person name="Riley R."/>
            <person name="Ohm R."/>
            <person name="Sun H."/>
            <person name="Tunlid A."/>
            <person name="Henrissat B."/>
            <person name="Grigoriev I.V."/>
            <person name="Hibbett D.S."/>
            <person name="Martin F."/>
        </authorList>
    </citation>
    <scope>NUCLEOTIDE SEQUENCE [LARGE SCALE GENOMIC DNA]</scope>
    <source>
        <strain evidence="8">MUT 4182</strain>
    </source>
</reference>
<dbReference type="CDD" id="cd05471">
    <property type="entry name" value="pepsin_like"/>
    <property type="match status" value="1"/>
</dbReference>
<evidence type="ECO:0000313" key="8">
    <source>
        <dbReference type="Proteomes" id="UP000054248"/>
    </source>
</evidence>
<sequence>VYYGNLNIGTPAQGITIDFDTGSSDLLVPTADCTNCVGPFFVPANSTSFDPKDQLPVQTGFGDGSTVSGSLSTETVAIGSLAFPKQAFVVVTQASTNFANVNSGLMGLAFPPIAKTKETPWFINLANQGLLESKVFSFYLSRGGIEGSELCVGCIDTAKFSGEPEYFPLTPGDASQEYWDIASQGFTYNGNLVTQQPMTATIDSGTALIYIPPSQAAAFYASVLPGTLPDAKGKYVFDCANANSIGTVGIMFSSSTVFNINPTQFSVGPYNGDSTKCFGAVVAGDEEDGKALVGDAFMNTWYSVFDYGNMRVGFAQAV</sequence>
<organism evidence="7 8">
    <name type="scientific">Tulasnella calospora MUT 4182</name>
    <dbReference type="NCBI Taxonomy" id="1051891"/>
    <lineage>
        <taxon>Eukaryota</taxon>
        <taxon>Fungi</taxon>
        <taxon>Dikarya</taxon>
        <taxon>Basidiomycota</taxon>
        <taxon>Agaricomycotina</taxon>
        <taxon>Agaricomycetes</taxon>
        <taxon>Cantharellales</taxon>
        <taxon>Tulasnellaceae</taxon>
        <taxon>Tulasnella</taxon>
    </lineage>
</organism>
<accession>A0A0C3QIN4</accession>